<keyword evidence="1" id="KW-1133">Transmembrane helix</keyword>
<reference evidence="2" key="1">
    <citation type="submission" date="2021-03" db="EMBL/GenBank/DDBJ databases">
        <title>Evolutionary innovations through gain and loss of genes in the ectomycorrhizal Boletales.</title>
        <authorList>
            <person name="Wu G."/>
            <person name="Miyauchi S."/>
            <person name="Morin E."/>
            <person name="Yang Z.-L."/>
            <person name="Xu J."/>
            <person name="Martin F.M."/>
        </authorList>
    </citation>
    <scope>NUCLEOTIDE SEQUENCE</scope>
    <source>
        <strain evidence="2">BR01</strain>
    </source>
</reference>
<dbReference type="AlphaFoldDB" id="A0A8I2YIX7"/>
<gene>
    <name evidence="2" type="ORF">JVT61DRAFT_7488</name>
</gene>
<keyword evidence="3" id="KW-1185">Reference proteome</keyword>
<sequence length="121" mass="14219">MICNAYIGTECLPHQCYTPFLNHLCNLPINHLYHPLHSLKIFLKWVLRWITMLAYCLGLTRLITEGAIADKIVPLLFILILVLLNLCHKIHKFTSMLSIFNMRWRTRDISKFSKNRNIPIS</sequence>
<dbReference type="Proteomes" id="UP000683000">
    <property type="component" value="Unassembled WGS sequence"/>
</dbReference>
<feature type="transmembrane region" description="Helical" evidence="1">
    <location>
        <begin position="45"/>
        <end position="63"/>
    </location>
</feature>
<protein>
    <submittedName>
        <fullName evidence="2">Uncharacterized protein</fullName>
    </submittedName>
</protein>
<comment type="caution">
    <text evidence="2">The sequence shown here is derived from an EMBL/GenBank/DDBJ whole genome shotgun (WGS) entry which is preliminary data.</text>
</comment>
<feature type="transmembrane region" description="Helical" evidence="1">
    <location>
        <begin position="69"/>
        <end position="87"/>
    </location>
</feature>
<dbReference type="EMBL" id="JAGFBS010000026">
    <property type="protein sequence ID" value="KAG6372720.1"/>
    <property type="molecule type" value="Genomic_DNA"/>
</dbReference>
<accession>A0A8I2YIX7</accession>
<evidence type="ECO:0000313" key="2">
    <source>
        <dbReference type="EMBL" id="KAG6372720.1"/>
    </source>
</evidence>
<keyword evidence="1" id="KW-0812">Transmembrane</keyword>
<name>A0A8I2YIX7_9AGAM</name>
<keyword evidence="1" id="KW-0472">Membrane</keyword>
<proteinExistence type="predicted"/>
<evidence type="ECO:0000256" key="1">
    <source>
        <dbReference type="SAM" id="Phobius"/>
    </source>
</evidence>
<evidence type="ECO:0000313" key="3">
    <source>
        <dbReference type="Proteomes" id="UP000683000"/>
    </source>
</evidence>
<organism evidence="2 3">
    <name type="scientific">Boletus reticuloceps</name>
    <dbReference type="NCBI Taxonomy" id="495285"/>
    <lineage>
        <taxon>Eukaryota</taxon>
        <taxon>Fungi</taxon>
        <taxon>Dikarya</taxon>
        <taxon>Basidiomycota</taxon>
        <taxon>Agaricomycotina</taxon>
        <taxon>Agaricomycetes</taxon>
        <taxon>Agaricomycetidae</taxon>
        <taxon>Boletales</taxon>
        <taxon>Boletineae</taxon>
        <taxon>Boletaceae</taxon>
        <taxon>Boletoideae</taxon>
        <taxon>Boletus</taxon>
    </lineage>
</organism>